<accession>A0A837JAR8</accession>
<name>A0A837JAR8_9BACT</name>
<feature type="domain" description="ATP-grasp" evidence="5">
    <location>
        <begin position="115"/>
        <end position="311"/>
    </location>
</feature>
<dbReference type="Gene3D" id="3.40.50.20">
    <property type="match status" value="1"/>
</dbReference>
<dbReference type="Pfam" id="PF21360">
    <property type="entry name" value="PylC-like_N"/>
    <property type="match status" value="1"/>
</dbReference>
<dbReference type="GO" id="GO:0046872">
    <property type="term" value="F:metal ion binding"/>
    <property type="evidence" value="ECO:0007669"/>
    <property type="project" value="InterPro"/>
</dbReference>
<dbReference type="GO" id="GO:0005524">
    <property type="term" value="F:ATP binding"/>
    <property type="evidence" value="ECO:0007669"/>
    <property type="project" value="UniProtKB-UniRule"/>
</dbReference>
<dbReference type="SUPFAM" id="SSF56059">
    <property type="entry name" value="Glutathione synthetase ATP-binding domain-like"/>
    <property type="match status" value="1"/>
</dbReference>
<dbReference type="GO" id="GO:0016874">
    <property type="term" value="F:ligase activity"/>
    <property type="evidence" value="ECO:0007669"/>
    <property type="project" value="UniProtKB-KW"/>
</dbReference>
<gene>
    <name evidence="6" type="ORF">AF77_07540</name>
</gene>
<dbReference type="Gene3D" id="3.30.470.20">
    <property type="entry name" value="ATP-grasp fold, B domain"/>
    <property type="match status" value="1"/>
</dbReference>
<dbReference type="InterPro" id="IPR052032">
    <property type="entry name" value="ATP-dep_AA_Ligase"/>
</dbReference>
<evidence type="ECO:0000313" key="6">
    <source>
        <dbReference type="EMBL" id="KLE04302.1"/>
    </source>
</evidence>
<evidence type="ECO:0000256" key="2">
    <source>
        <dbReference type="ARBA" id="ARBA00022741"/>
    </source>
</evidence>
<comment type="caution">
    <text evidence="6">The sequence shown here is derived from an EMBL/GenBank/DDBJ whole genome shotgun (WGS) entry which is preliminary data.</text>
</comment>
<dbReference type="Proteomes" id="UP000035462">
    <property type="component" value="Unassembled WGS sequence"/>
</dbReference>
<dbReference type="PANTHER" id="PTHR43585:SF2">
    <property type="entry name" value="ATP-GRASP ENZYME FSQD"/>
    <property type="match status" value="1"/>
</dbReference>
<dbReference type="PANTHER" id="PTHR43585">
    <property type="entry name" value="FUMIPYRROLE BIOSYNTHESIS PROTEIN C"/>
    <property type="match status" value="1"/>
</dbReference>
<reference evidence="6 7" key="1">
    <citation type="submission" date="2014-01" db="EMBL/GenBank/DDBJ databases">
        <title>Development of a Comparative Genomic Fingerprinting Assay for High Resolution Genotyping of Arcobacter butzleri.</title>
        <authorList>
            <person name="Webb A.L."/>
            <person name="Inglis G.D."/>
            <person name="Kruczkiewicz P."/>
            <person name="Selinger L.B."/>
            <person name="Taboada E.N."/>
        </authorList>
    </citation>
    <scope>NUCLEOTIDE SEQUENCE [LARGE SCALE GENOMIC DNA]</scope>
    <source>
        <strain evidence="6 7">L352</strain>
    </source>
</reference>
<keyword evidence="1" id="KW-0436">Ligase</keyword>
<dbReference type="InterPro" id="IPR048764">
    <property type="entry name" value="PylC_N"/>
</dbReference>
<evidence type="ECO:0000259" key="5">
    <source>
        <dbReference type="PROSITE" id="PS50975"/>
    </source>
</evidence>
<dbReference type="InterPro" id="IPR011761">
    <property type="entry name" value="ATP-grasp"/>
</dbReference>
<evidence type="ECO:0000313" key="7">
    <source>
        <dbReference type="Proteomes" id="UP000035462"/>
    </source>
</evidence>
<evidence type="ECO:0000256" key="4">
    <source>
        <dbReference type="PROSITE-ProRule" id="PRU00409"/>
    </source>
</evidence>
<dbReference type="AlphaFoldDB" id="A0A837JAR8"/>
<evidence type="ECO:0000256" key="3">
    <source>
        <dbReference type="ARBA" id="ARBA00022840"/>
    </source>
</evidence>
<dbReference type="Pfam" id="PF13535">
    <property type="entry name" value="ATP-grasp_4"/>
    <property type="match status" value="1"/>
</dbReference>
<organism evidence="6 7">
    <name type="scientific">Aliarcobacter butzleri L352</name>
    <dbReference type="NCBI Taxonomy" id="1447260"/>
    <lineage>
        <taxon>Bacteria</taxon>
        <taxon>Pseudomonadati</taxon>
        <taxon>Campylobacterota</taxon>
        <taxon>Epsilonproteobacteria</taxon>
        <taxon>Campylobacterales</taxon>
        <taxon>Arcobacteraceae</taxon>
        <taxon>Aliarcobacter</taxon>
    </lineage>
</organism>
<dbReference type="PROSITE" id="PS50975">
    <property type="entry name" value="ATP_GRASP"/>
    <property type="match status" value="1"/>
</dbReference>
<proteinExistence type="predicted"/>
<evidence type="ECO:0000256" key="1">
    <source>
        <dbReference type="ARBA" id="ARBA00022598"/>
    </source>
</evidence>
<keyword evidence="3 4" id="KW-0067">ATP-binding</keyword>
<protein>
    <recommendedName>
        <fullName evidence="5">ATP-grasp domain-containing protein</fullName>
    </recommendedName>
</protein>
<dbReference type="EMBL" id="JAIT01000054">
    <property type="protein sequence ID" value="KLE04302.1"/>
    <property type="molecule type" value="Genomic_DNA"/>
</dbReference>
<sequence>MGFYNMKKGINSLIIGAGKEQIYFIKEAKKLGINIIALDESPIAEGLNFVDIPIVIDIKDENKVIEIAKKYNINFVLPAPIGNLITLTGAVNNALKLKGSSKNQAEIFANKDKFTEFKIKNNFYNPKEFLLNSPNNDEIKNIIEKNNSDFILRPSKGSGSRGVVVIKKTYKEDRKLSLIDEHLNSLIQDEISLIGEFVTGKEYGVDIFISDEIYILAIREKIMTKLPYRQEVGFIINNNSKIKSLIKNEFLKLANILNLNNTFFHADVIINKSNVFIIEASPRPAGLDIYKNLLGKYYKKSIVQECMKKLIYENHTIDLSKEEYKHIGFFMWDIPNKTIKKKSDFSQIDDIIDFEFNLSLGEKIPTIKKGSDINKYGYFILKSDTKKDLKKLRKQILKKVV</sequence>
<keyword evidence="2 4" id="KW-0547">Nucleotide-binding</keyword>